<dbReference type="STRING" id="1166337.SAMN05192580_1106"/>
<keyword evidence="3" id="KW-1185">Reference proteome</keyword>
<name>A0A1I6JZ26_9SPHN</name>
<accession>A0A1I6JZ26</accession>
<organism evidence="2 3">
    <name type="scientific">Sphingomonas jatrophae</name>
    <dbReference type="NCBI Taxonomy" id="1166337"/>
    <lineage>
        <taxon>Bacteria</taxon>
        <taxon>Pseudomonadati</taxon>
        <taxon>Pseudomonadota</taxon>
        <taxon>Alphaproteobacteria</taxon>
        <taxon>Sphingomonadales</taxon>
        <taxon>Sphingomonadaceae</taxon>
        <taxon>Sphingomonas</taxon>
    </lineage>
</organism>
<sequence>MPRIALDLPADGGTIDATLHLPEGSGPWPKVLMLTDIRGPRDAFYGMADRLAGQGYAVLLPNVYWRLGRAPVPDLSADPNHPDTFPNLLKLKATLTPEVMRADAVRFLDALEARTETMGGAMGVVGYCMSGPYAIYAAEAGGERVAAAAAYHSAGLIVDGEDSPHRIAARVSAALVFGHGDKDETLPEARLPELDRMLAEARRDFVNEVYAGSPHGFAVPGSARYDEAGAERHWRTMTQLFGRCLK</sequence>
<dbReference type="InterPro" id="IPR051049">
    <property type="entry name" value="Dienelactone_hydrolase-like"/>
</dbReference>
<dbReference type="OrthoDB" id="9787933at2"/>
<dbReference type="PANTHER" id="PTHR46623">
    <property type="entry name" value="CARBOXYMETHYLENEBUTENOLIDASE-RELATED"/>
    <property type="match status" value="1"/>
</dbReference>
<dbReference type="GO" id="GO:0016787">
    <property type="term" value="F:hydrolase activity"/>
    <property type="evidence" value="ECO:0007669"/>
    <property type="project" value="InterPro"/>
</dbReference>
<dbReference type="RefSeq" id="WP_093311903.1">
    <property type="nucleotide sequence ID" value="NZ_FOZG01000001.1"/>
</dbReference>
<dbReference type="Proteomes" id="UP000198824">
    <property type="component" value="Unassembled WGS sequence"/>
</dbReference>
<protein>
    <submittedName>
        <fullName evidence="2">Carboxymethylenebutenolidase</fullName>
    </submittedName>
</protein>
<evidence type="ECO:0000313" key="3">
    <source>
        <dbReference type="Proteomes" id="UP000198824"/>
    </source>
</evidence>
<dbReference type="Pfam" id="PF01738">
    <property type="entry name" value="DLH"/>
    <property type="match status" value="1"/>
</dbReference>
<feature type="domain" description="Dienelactone hydrolase" evidence="1">
    <location>
        <begin position="15"/>
        <end position="243"/>
    </location>
</feature>
<gene>
    <name evidence="2" type="ORF">SAMN05192580_1106</name>
</gene>
<dbReference type="InterPro" id="IPR029058">
    <property type="entry name" value="AB_hydrolase_fold"/>
</dbReference>
<evidence type="ECO:0000259" key="1">
    <source>
        <dbReference type="Pfam" id="PF01738"/>
    </source>
</evidence>
<evidence type="ECO:0000313" key="2">
    <source>
        <dbReference type="EMBL" id="SFR84201.1"/>
    </source>
</evidence>
<reference evidence="2 3" key="1">
    <citation type="submission" date="2016-10" db="EMBL/GenBank/DDBJ databases">
        <authorList>
            <person name="de Groot N.N."/>
        </authorList>
    </citation>
    <scope>NUCLEOTIDE SEQUENCE [LARGE SCALE GENOMIC DNA]</scope>
    <source>
        <strain evidence="2 3">S5-249</strain>
    </source>
</reference>
<dbReference type="PANTHER" id="PTHR46623:SF10">
    <property type="entry name" value="CARBOXYMETHYLENEBUTENOLIDASE HOMOLOG"/>
    <property type="match status" value="1"/>
</dbReference>
<dbReference type="EMBL" id="FOZG01000001">
    <property type="protein sequence ID" value="SFR84201.1"/>
    <property type="molecule type" value="Genomic_DNA"/>
</dbReference>
<dbReference type="Gene3D" id="3.40.50.1820">
    <property type="entry name" value="alpha/beta hydrolase"/>
    <property type="match status" value="1"/>
</dbReference>
<dbReference type="InterPro" id="IPR002925">
    <property type="entry name" value="Dienelactn_hydro"/>
</dbReference>
<dbReference type="AlphaFoldDB" id="A0A1I6JZ26"/>
<proteinExistence type="predicted"/>
<dbReference type="SUPFAM" id="SSF53474">
    <property type="entry name" value="alpha/beta-Hydrolases"/>
    <property type="match status" value="1"/>
</dbReference>